<dbReference type="Proteomes" id="UP000242715">
    <property type="component" value="Unassembled WGS sequence"/>
</dbReference>
<dbReference type="EMBL" id="DF973961">
    <property type="protein sequence ID" value="GAU43188.1"/>
    <property type="molecule type" value="Genomic_DNA"/>
</dbReference>
<keyword evidence="3" id="KW-1185">Reference proteome</keyword>
<proteinExistence type="predicted"/>
<reference evidence="3" key="1">
    <citation type="journal article" date="2017" name="Front. Plant Sci.">
        <title>Climate Clever Clovers: New Paradigm to Reduce the Environmental Footprint of Ruminants by Breeding Low Methanogenic Forages Utilizing Haplotype Variation.</title>
        <authorList>
            <person name="Kaur P."/>
            <person name="Appels R."/>
            <person name="Bayer P.E."/>
            <person name="Keeble-Gagnere G."/>
            <person name="Wang J."/>
            <person name="Hirakawa H."/>
            <person name="Shirasawa K."/>
            <person name="Vercoe P."/>
            <person name="Stefanova K."/>
            <person name="Durmic Z."/>
            <person name="Nichols P."/>
            <person name="Revell C."/>
            <person name="Isobe S.N."/>
            <person name="Edwards D."/>
            <person name="Erskine W."/>
        </authorList>
    </citation>
    <scope>NUCLEOTIDE SEQUENCE [LARGE SCALE GENOMIC DNA]</scope>
    <source>
        <strain evidence="3">cv. Daliak</strain>
    </source>
</reference>
<dbReference type="SUPFAM" id="SSF50249">
    <property type="entry name" value="Nucleic acid-binding proteins"/>
    <property type="match status" value="1"/>
</dbReference>
<evidence type="ECO:0000259" key="1">
    <source>
        <dbReference type="Pfam" id="PF02721"/>
    </source>
</evidence>
<dbReference type="InterPro" id="IPR003871">
    <property type="entry name" value="RFA1B/D_OB_1st"/>
</dbReference>
<dbReference type="CDD" id="cd04480">
    <property type="entry name" value="RPA1_DBD_A_like"/>
    <property type="match status" value="1"/>
</dbReference>
<dbReference type="AlphaFoldDB" id="A0A2Z6NEV7"/>
<protein>
    <recommendedName>
        <fullName evidence="1">Replication protein A 70 kDa DNA-binding subunit B/D first OB fold domain-containing protein</fullName>
    </recommendedName>
</protein>
<dbReference type="Gene3D" id="2.40.50.140">
    <property type="entry name" value="Nucleic acid-binding proteins"/>
    <property type="match status" value="1"/>
</dbReference>
<dbReference type="Pfam" id="PF02721">
    <property type="entry name" value="DUF223"/>
    <property type="match status" value="1"/>
</dbReference>
<accession>A0A2Z6NEV7</accession>
<dbReference type="OrthoDB" id="1433998at2759"/>
<gene>
    <name evidence="2" type="ORF">TSUD_300750</name>
</gene>
<organism evidence="2 3">
    <name type="scientific">Trifolium subterraneum</name>
    <name type="common">Subterranean clover</name>
    <dbReference type="NCBI Taxonomy" id="3900"/>
    <lineage>
        <taxon>Eukaryota</taxon>
        <taxon>Viridiplantae</taxon>
        <taxon>Streptophyta</taxon>
        <taxon>Embryophyta</taxon>
        <taxon>Tracheophyta</taxon>
        <taxon>Spermatophyta</taxon>
        <taxon>Magnoliopsida</taxon>
        <taxon>eudicotyledons</taxon>
        <taxon>Gunneridae</taxon>
        <taxon>Pentapetalae</taxon>
        <taxon>rosids</taxon>
        <taxon>fabids</taxon>
        <taxon>Fabales</taxon>
        <taxon>Fabaceae</taxon>
        <taxon>Papilionoideae</taxon>
        <taxon>50 kb inversion clade</taxon>
        <taxon>NPAAA clade</taxon>
        <taxon>Hologalegina</taxon>
        <taxon>IRL clade</taxon>
        <taxon>Trifolieae</taxon>
        <taxon>Trifolium</taxon>
    </lineage>
</organism>
<sequence length="224" mass="25581">MVDVMLSYIRLASSLTRRLEFYIEERKDKETETSFSSELLRCRRNEVVKGVSTVEEIVGDGKQGSWKTTAASVISSGSLLTCCTKSKVGSTAMELEKTKNNVVASEHVDEKGTQPVISQNLEVASLDLEQPKKEIWKLRVMLDDLWIVNSGESELSMEMLIRDIKGDTIQATVMTDEIENWKLKLKEGQTYFMRNFRVGSNDLAYEMSPHKYRNIVHYLKGRRT</sequence>
<evidence type="ECO:0000313" key="3">
    <source>
        <dbReference type="Proteomes" id="UP000242715"/>
    </source>
</evidence>
<dbReference type="InterPro" id="IPR012340">
    <property type="entry name" value="NA-bd_OB-fold"/>
</dbReference>
<name>A0A2Z6NEV7_TRISU</name>
<feature type="domain" description="Replication protein A 70 kDa DNA-binding subunit B/D first OB fold" evidence="1">
    <location>
        <begin position="130"/>
        <end position="213"/>
    </location>
</feature>
<evidence type="ECO:0000313" key="2">
    <source>
        <dbReference type="EMBL" id="GAU43188.1"/>
    </source>
</evidence>